<proteinExistence type="predicted"/>
<protein>
    <submittedName>
        <fullName evidence="3">TMV resistance protein N-like</fullName>
    </submittedName>
</protein>
<dbReference type="AlphaFoldDB" id="A0A2K3LAZ6"/>
<dbReference type="InterPro" id="IPR032675">
    <property type="entry name" value="LRR_dom_sf"/>
</dbReference>
<evidence type="ECO:0000313" key="3">
    <source>
        <dbReference type="EMBL" id="PNX75715.1"/>
    </source>
</evidence>
<dbReference type="SUPFAM" id="SSF52047">
    <property type="entry name" value="RNI-like"/>
    <property type="match status" value="1"/>
</dbReference>
<keyword evidence="1" id="KW-0611">Plant defense</keyword>
<feature type="domain" description="Disease resistance protein RPS4B/Roq1-like leucine-rich repeats" evidence="2">
    <location>
        <begin position="2"/>
        <end position="210"/>
    </location>
</feature>
<dbReference type="STRING" id="57577.A0A2K3LAZ6"/>
<dbReference type="Pfam" id="PF23286">
    <property type="entry name" value="LRR_13"/>
    <property type="match status" value="1"/>
</dbReference>
<accession>A0A2K3LAZ6</accession>
<gene>
    <name evidence="3" type="ORF">L195_g031656</name>
</gene>
<dbReference type="PANTHER" id="PTHR45752">
    <property type="entry name" value="LEUCINE-RICH REPEAT-CONTAINING"/>
    <property type="match status" value="1"/>
</dbReference>
<evidence type="ECO:0000256" key="1">
    <source>
        <dbReference type="ARBA" id="ARBA00022821"/>
    </source>
</evidence>
<evidence type="ECO:0000313" key="4">
    <source>
        <dbReference type="Proteomes" id="UP000236291"/>
    </source>
</evidence>
<dbReference type="EMBL" id="ASHM01029468">
    <property type="protein sequence ID" value="PNX75715.1"/>
    <property type="molecule type" value="Genomic_DNA"/>
</dbReference>
<dbReference type="Gene3D" id="3.80.10.10">
    <property type="entry name" value="Ribonuclease Inhibitor"/>
    <property type="match status" value="1"/>
</dbReference>
<dbReference type="PANTHER" id="PTHR45752:SF195">
    <property type="entry name" value="LEUCINE-RICH REPEAT (LRR) FAMILY PROTEIN-RELATED"/>
    <property type="match status" value="1"/>
</dbReference>
<organism evidence="3 4">
    <name type="scientific">Trifolium pratense</name>
    <name type="common">Red clover</name>
    <dbReference type="NCBI Taxonomy" id="57577"/>
    <lineage>
        <taxon>Eukaryota</taxon>
        <taxon>Viridiplantae</taxon>
        <taxon>Streptophyta</taxon>
        <taxon>Embryophyta</taxon>
        <taxon>Tracheophyta</taxon>
        <taxon>Spermatophyta</taxon>
        <taxon>Magnoliopsida</taxon>
        <taxon>eudicotyledons</taxon>
        <taxon>Gunneridae</taxon>
        <taxon>Pentapetalae</taxon>
        <taxon>rosids</taxon>
        <taxon>fabids</taxon>
        <taxon>Fabales</taxon>
        <taxon>Fabaceae</taxon>
        <taxon>Papilionoideae</taxon>
        <taxon>50 kb inversion clade</taxon>
        <taxon>NPAAA clade</taxon>
        <taxon>Hologalegina</taxon>
        <taxon>IRL clade</taxon>
        <taxon>Trifolieae</taxon>
        <taxon>Trifolium</taxon>
    </lineage>
</organism>
<dbReference type="ExpressionAtlas" id="A0A2K3LAZ6">
    <property type="expression patterns" value="baseline"/>
</dbReference>
<sequence>MFLPSLEVLDLDWCKKLEHFPDIVNKMNKPLKIRMSHTSIKKLPNSVGNLIGLVSIDMEHSEKLEYLPSSLFSLPNVVAFDFGSCSKLGGSIKRFLPDSPSEGNECSTLKTMHFEKSSLSDEDMQAILICFPKLEELFVSKNNLVSLPACIIGSTHLTNLDVSDCKMLREIPQCTNLRILDVHGCTSLTDISELPCTIQKIDAINCFNLSLDTSDMLWDQVKKERSGLEIVMPRTNVPKWFDYRRERGIPCLWVREKFPINVAFALVFQAVADGMKKINQDFVQLHLVISGQRVPYKSNYNIMIEPNHVSVCDLRLLYNDDEWLSIDALLLKHEWNKVQISYEAENSIVTLSEWGIFVYKQGTDNLEEHVQFLCPMPVIGQDSGYPSTVAMDVVSSSEFREFKEEIRGEMATQKDNQAAMKNQLDTIQQLLLTLASKQT</sequence>
<dbReference type="InterPro" id="IPR050715">
    <property type="entry name" value="LRR-SigEffector_domain"/>
</dbReference>
<name>A0A2K3LAZ6_TRIPR</name>
<evidence type="ECO:0000259" key="2">
    <source>
        <dbReference type="Pfam" id="PF23286"/>
    </source>
</evidence>
<dbReference type="Proteomes" id="UP000236291">
    <property type="component" value="Unassembled WGS sequence"/>
</dbReference>
<reference evidence="3 4" key="2">
    <citation type="journal article" date="2017" name="Front. Plant Sci.">
        <title>Gene Classification and Mining of Molecular Markers Useful in Red Clover (Trifolium pratense) Breeding.</title>
        <authorList>
            <person name="Istvanek J."/>
            <person name="Dluhosova J."/>
            <person name="Dluhos P."/>
            <person name="Patkova L."/>
            <person name="Nedelnik J."/>
            <person name="Repkova J."/>
        </authorList>
    </citation>
    <scope>NUCLEOTIDE SEQUENCE [LARGE SCALE GENOMIC DNA]</scope>
    <source>
        <strain evidence="4">cv. Tatra</strain>
        <tissue evidence="3">Young leaves</tissue>
    </source>
</reference>
<dbReference type="InterPro" id="IPR058546">
    <property type="entry name" value="RPS4B/Roq1-like_LRR"/>
</dbReference>
<reference evidence="3 4" key="1">
    <citation type="journal article" date="2014" name="Am. J. Bot.">
        <title>Genome assembly and annotation for red clover (Trifolium pratense; Fabaceae).</title>
        <authorList>
            <person name="Istvanek J."/>
            <person name="Jaros M."/>
            <person name="Krenek A."/>
            <person name="Repkova J."/>
        </authorList>
    </citation>
    <scope>NUCLEOTIDE SEQUENCE [LARGE SCALE GENOMIC DNA]</scope>
    <source>
        <strain evidence="4">cv. Tatra</strain>
        <tissue evidence="3">Young leaves</tissue>
    </source>
</reference>
<comment type="caution">
    <text evidence="3">The sequence shown here is derived from an EMBL/GenBank/DDBJ whole genome shotgun (WGS) entry which is preliminary data.</text>
</comment>